<evidence type="ECO:0000256" key="1">
    <source>
        <dbReference type="SAM" id="SignalP"/>
    </source>
</evidence>
<sequence>MRPSSSLLGLPASLLLLIAAPIGEAQANAPGGLPTAIRKMSPDAGEKLFQEYFAFAEEDNVADAVAQAQQAATPAYRPGGEELLAVNSSAPMPYYAPFAPHFYSGPDAREDTGTGVGDETSGGWDLFRRARDVVARLGKRDYACPTGTSSCSSIGYPNSCCQTGTQCVQITDTGLGPACKAQLLLQALSPRQQTDLLRLWWSPPPRQHPRL</sequence>
<gene>
    <name evidence="2" type="ORF">VM1G_09848</name>
</gene>
<feature type="signal peptide" evidence="1">
    <location>
        <begin position="1"/>
        <end position="27"/>
    </location>
</feature>
<dbReference type="PANTHER" id="PTHR39599:SF2">
    <property type="entry name" value="ANCHORED PROTEIN, PUTATIVE (AFU_ORTHOLOGUE AFUA_1G09650)-RELATED"/>
    <property type="match status" value="1"/>
</dbReference>
<keyword evidence="3" id="KW-1185">Reference proteome</keyword>
<accession>A0A194WCP9</accession>
<dbReference type="OrthoDB" id="2426396at2759"/>
<dbReference type="AlphaFoldDB" id="A0A194WCP9"/>
<protein>
    <submittedName>
        <fullName evidence="2">Uncharacterized protein</fullName>
    </submittedName>
</protein>
<dbReference type="EMBL" id="CM003109">
    <property type="protein sequence ID" value="KUI74179.1"/>
    <property type="molecule type" value="Genomic_DNA"/>
</dbReference>
<evidence type="ECO:0000313" key="2">
    <source>
        <dbReference type="EMBL" id="KUI74179.1"/>
    </source>
</evidence>
<keyword evidence="1" id="KW-0732">Signal</keyword>
<organism evidence="2 3">
    <name type="scientific">Cytospora mali</name>
    <name type="common">Apple Valsa canker fungus</name>
    <name type="synonym">Valsa mali</name>
    <dbReference type="NCBI Taxonomy" id="578113"/>
    <lineage>
        <taxon>Eukaryota</taxon>
        <taxon>Fungi</taxon>
        <taxon>Dikarya</taxon>
        <taxon>Ascomycota</taxon>
        <taxon>Pezizomycotina</taxon>
        <taxon>Sordariomycetes</taxon>
        <taxon>Sordariomycetidae</taxon>
        <taxon>Diaporthales</taxon>
        <taxon>Cytosporaceae</taxon>
        <taxon>Cytospora</taxon>
    </lineage>
</organism>
<dbReference type="PANTHER" id="PTHR39599">
    <property type="entry name" value="GPI-ANCHORED PROTEIN (EUROFUNG)-RELATED-RELATED"/>
    <property type="match status" value="1"/>
</dbReference>
<name>A0A194WCP9_CYTMA</name>
<reference evidence="2" key="1">
    <citation type="submission" date="2014-12" db="EMBL/GenBank/DDBJ databases">
        <title>Genome Sequence of Valsa Canker Pathogens Uncovers a Specific Adaption of Colonization on Woody Bark.</title>
        <authorList>
            <person name="Yin Z."/>
            <person name="Liu H."/>
            <person name="Gao X."/>
            <person name="Li Z."/>
            <person name="Song N."/>
            <person name="Ke X."/>
            <person name="Dai Q."/>
            <person name="Wu Y."/>
            <person name="Sun Y."/>
            <person name="Xu J.-R."/>
            <person name="Kang Z.K."/>
            <person name="Wang L."/>
            <person name="Huang L."/>
        </authorList>
    </citation>
    <scope>NUCLEOTIDE SEQUENCE [LARGE SCALE GENOMIC DNA]</scope>
    <source>
        <strain evidence="2">03-8</strain>
    </source>
</reference>
<evidence type="ECO:0000313" key="3">
    <source>
        <dbReference type="Proteomes" id="UP000078559"/>
    </source>
</evidence>
<proteinExistence type="predicted"/>
<feature type="chain" id="PRO_5008267335" evidence="1">
    <location>
        <begin position="28"/>
        <end position="211"/>
    </location>
</feature>
<dbReference type="Proteomes" id="UP000078559">
    <property type="component" value="Chromosome 12"/>
</dbReference>